<gene>
    <name evidence="1" type="ORF">COU22_02145</name>
</gene>
<dbReference type="Proteomes" id="UP000230543">
    <property type="component" value="Unassembled WGS sequence"/>
</dbReference>
<comment type="caution">
    <text evidence="1">The sequence shown here is derived from an EMBL/GenBank/DDBJ whole genome shotgun (WGS) entry which is preliminary data.</text>
</comment>
<name>A0A2M6WCC1_9BACT</name>
<reference evidence="2" key="1">
    <citation type="submission" date="2017-09" db="EMBL/GenBank/DDBJ databases">
        <title>Depth-based differentiation of microbial function through sediment-hosted aquifers and enrichment of novel symbionts in the deep terrestrial subsurface.</title>
        <authorList>
            <person name="Probst A.J."/>
            <person name="Ladd B."/>
            <person name="Jarett J.K."/>
            <person name="Geller-Mcgrath D.E."/>
            <person name="Sieber C.M.K."/>
            <person name="Emerson J.B."/>
            <person name="Anantharaman K."/>
            <person name="Thomas B.C."/>
            <person name="Malmstrom R."/>
            <person name="Stieglmeier M."/>
            <person name="Klingl A."/>
            <person name="Woyke T."/>
            <person name="Ryan C.M."/>
            <person name="Banfield J.F."/>
        </authorList>
    </citation>
    <scope>NUCLEOTIDE SEQUENCE [LARGE SCALE GENOMIC DNA]</scope>
</reference>
<dbReference type="EMBL" id="PFBO01000072">
    <property type="protein sequence ID" value="PIT90438.1"/>
    <property type="molecule type" value="Genomic_DNA"/>
</dbReference>
<proteinExistence type="predicted"/>
<protein>
    <submittedName>
        <fullName evidence="1">Uncharacterized protein</fullName>
    </submittedName>
</protein>
<sequence length="103" mass="11962">MENLTSRLMEFLPPYLCNTIADFQQSLSPYEYSKEIIVTVGTMDGYQDQFILTAELIEWLEIYKHALLSYSQDILLISNELSKYLPDLVIALMEKHVLNLQAQ</sequence>
<evidence type="ECO:0000313" key="2">
    <source>
        <dbReference type="Proteomes" id="UP000230543"/>
    </source>
</evidence>
<dbReference type="AlphaFoldDB" id="A0A2M6WCC1"/>
<evidence type="ECO:0000313" key="1">
    <source>
        <dbReference type="EMBL" id="PIT90438.1"/>
    </source>
</evidence>
<organism evidence="1 2">
    <name type="scientific">Candidatus Komeilibacteria bacterium CG10_big_fil_rev_8_21_14_0_10_41_13</name>
    <dbReference type="NCBI Taxonomy" id="1974476"/>
    <lineage>
        <taxon>Bacteria</taxon>
        <taxon>Candidatus Komeiliibacteriota</taxon>
    </lineage>
</organism>
<accession>A0A2M6WCC1</accession>